<dbReference type="Pfam" id="PF00155">
    <property type="entry name" value="Aminotran_1_2"/>
    <property type="match status" value="1"/>
</dbReference>
<proteinExistence type="inferred from homology"/>
<evidence type="ECO:0000256" key="1">
    <source>
        <dbReference type="ARBA" id="ARBA00001933"/>
    </source>
</evidence>
<evidence type="ECO:0000256" key="2">
    <source>
        <dbReference type="ARBA" id="ARBA00007441"/>
    </source>
</evidence>
<comment type="similarity">
    <text evidence="2">Belongs to the class-I pyridoxal-phosphate-dependent aminotransferase family.</text>
</comment>
<dbReference type="FunFam" id="3.40.640.10:FF:000024">
    <property type="entry name" value="Kynurenine--oxoglutarate transaminase 3"/>
    <property type="match status" value="1"/>
</dbReference>
<comment type="cofactor">
    <cofactor evidence="1">
        <name>pyridoxal 5'-phosphate</name>
        <dbReference type="ChEBI" id="CHEBI:597326"/>
    </cofactor>
</comment>
<evidence type="ECO:0000313" key="7">
    <source>
        <dbReference type="EMBL" id="CAE0504787.1"/>
    </source>
</evidence>
<dbReference type="GO" id="GO:0005737">
    <property type="term" value="C:cytoplasm"/>
    <property type="evidence" value="ECO:0007669"/>
    <property type="project" value="TreeGrafter"/>
</dbReference>
<dbReference type="Gene3D" id="3.40.640.10">
    <property type="entry name" value="Type I PLP-dependent aspartate aminotransferase-like (Major domain)"/>
    <property type="match status" value="1"/>
</dbReference>
<keyword evidence="5" id="KW-0663">Pyridoxal phosphate</keyword>
<dbReference type="InterPro" id="IPR051326">
    <property type="entry name" value="Kynurenine-oxoglutarate_AT"/>
</dbReference>
<evidence type="ECO:0000259" key="6">
    <source>
        <dbReference type="Pfam" id="PF00155"/>
    </source>
</evidence>
<protein>
    <recommendedName>
        <fullName evidence="6">Aminotransferase class I/classII large domain-containing protein</fullName>
    </recommendedName>
</protein>
<name>A0A7S3VSG2_DUNTE</name>
<evidence type="ECO:0000256" key="5">
    <source>
        <dbReference type="ARBA" id="ARBA00022898"/>
    </source>
</evidence>
<organism evidence="7">
    <name type="scientific">Dunaliella tertiolecta</name>
    <name type="common">Green alga</name>
    <dbReference type="NCBI Taxonomy" id="3047"/>
    <lineage>
        <taxon>Eukaryota</taxon>
        <taxon>Viridiplantae</taxon>
        <taxon>Chlorophyta</taxon>
        <taxon>core chlorophytes</taxon>
        <taxon>Chlorophyceae</taxon>
        <taxon>CS clade</taxon>
        <taxon>Chlamydomonadales</taxon>
        <taxon>Dunaliellaceae</taxon>
        <taxon>Dunaliella</taxon>
    </lineage>
</organism>
<dbReference type="InterPro" id="IPR015422">
    <property type="entry name" value="PyrdxlP-dep_Trfase_small"/>
</dbReference>
<dbReference type="GO" id="GO:0016212">
    <property type="term" value="F:kynurenine-oxoglutarate transaminase activity"/>
    <property type="evidence" value="ECO:0007669"/>
    <property type="project" value="TreeGrafter"/>
</dbReference>
<sequence length="345" mass="37774">MKVIAGKSLMDFHNQYPPMLGLPELREAVAAHSLANQGIACDPASEVVITSGATEGIAACMLGLLNPGDEVIILDPCYDSYVGMAHRAGGVVKPLRLRSDDMSIPLADLEKAFGPKTKLIMFNSPHNPSGKVFSHEEMQAIARLCIQHDVIAVCDEVYEHLTLNGTKHVSLRTLPGMAERSIRLGSAGKTFSFTAWKVGWMTGPSHLLAPIIKAHQFLVFTVPSNLQRAVAHGLNSEANFYRQLGEQLSKKRALLEQPLRDMGFNVLPGEGAYFLVADASKFLRPTETDVDFCQRLTIEAGVTLIPISGFYVSPDPPKQLVRFAFCKDDSKLNTALDKLRAYLLQ</sequence>
<reference evidence="7" key="1">
    <citation type="submission" date="2021-01" db="EMBL/GenBank/DDBJ databases">
        <authorList>
            <person name="Corre E."/>
            <person name="Pelletier E."/>
            <person name="Niang G."/>
            <person name="Scheremetjew M."/>
            <person name="Finn R."/>
            <person name="Kale V."/>
            <person name="Holt S."/>
            <person name="Cochrane G."/>
            <person name="Meng A."/>
            <person name="Brown T."/>
            <person name="Cohen L."/>
        </authorList>
    </citation>
    <scope>NUCLEOTIDE SEQUENCE</scope>
    <source>
        <strain evidence="7">CCMP1320</strain>
    </source>
</reference>
<keyword evidence="4" id="KW-0808">Transferase</keyword>
<dbReference type="PANTHER" id="PTHR43807:SF20">
    <property type="entry name" value="FI04487P"/>
    <property type="match status" value="1"/>
</dbReference>
<dbReference type="SUPFAM" id="SSF53383">
    <property type="entry name" value="PLP-dependent transferases"/>
    <property type="match status" value="1"/>
</dbReference>
<dbReference type="GO" id="GO:0030170">
    <property type="term" value="F:pyridoxal phosphate binding"/>
    <property type="evidence" value="ECO:0007669"/>
    <property type="project" value="InterPro"/>
</dbReference>
<dbReference type="InterPro" id="IPR004839">
    <property type="entry name" value="Aminotransferase_I/II_large"/>
</dbReference>
<dbReference type="AlphaFoldDB" id="A0A7S3VSG2"/>
<dbReference type="InterPro" id="IPR015424">
    <property type="entry name" value="PyrdxlP-dep_Trfase"/>
</dbReference>
<dbReference type="CDD" id="cd00609">
    <property type="entry name" value="AAT_like"/>
    <property type="match status" value="1"/>
</dbReference>
<gene>
    <name evidence="7" type="ORF">DTER00134_LOCUS19860</name>
</gene>
<feature type="domain" description="Aminotransferase class I/classII large" evidence="6">
    <location>
        <begin position="14"/>
        <end position="339"/>
    </location>
</feature>
<dbReference type="InterPro" id="IPR015421">
    <property type="entry name" value="PyrdxlP-dep_Trfase_major"/>
</dbReference>
<keyword evidence="3" id="KW-0032">Aminotransferase</keyword>
<dbReference type="PANTHER" id="PTHR43807">
    <property type="entry name" value="FI04487P"/>
    <property type="match status" value="1"/>
</dbReference>
<evidence type="ECO:0000256" key="4">
    <source>
        <dbReference type="ARBA" id="ARBA00022679"/>
    </source>
</evidence>
<dbReference type="EMBL" id="HBIP01032603">
    <property type="protein sequence ID" value="CAE0504787.1"/>
    <property type="molecule type" value="Transcribed_RNA"/>
</dbReference>
<dbReference type="Gene3D" id="3.90.1150.10">
    <property type="entry name" value="Aspartate Aminotransferase, domain 1"/>
    <property type="match status" value="1"/>
</dbReference>
<evidence type="ECO:0000256" key="3">
    <source>
        <dbReference type="ARBA" id="ARBA00022576"/>
    </source>
</evidence>
<accession>A0A7S3VSG2</accession>